<dbReference type="InterPro" id="IPR041916">
    <property type="entry name" value="Anti_sigma_zinc_sf"/>
</dbReference>
<gene>
    <name evidence="4" type="ORF">ACFFV7_12090</name>
</gene>
<reference evidence="4 5" key="1">
    <citation type="submission" date="2024-09" db="EMBL/GenBank/DDBJ databases">
        <authorList>
            <person name="Sun Q."/>
            <person name="Mori K."/>
        </authorList>
    </citation>
    <scope>NUCLEOTIDE SEQUENCE [LARGE SCALE GENOMIC DNA]</scope>
    <source>
        <strain evidence="4 5">CCM 3426</strain>
    </source>
</reference>
<evidence type="ECO:0000256" key="2">
    <source>
        <dbReference type="ARBA" id="ARBA00023163"/>
    </source>
</evidence>
<accession>A0ABV5IBN0</accession>
<sequence length="174" mass="17882">MTEPGGCAETGDLIPELAADTLTGAERAAALRHLAACARCRHDLADMAGLVDSITALAPPENPPPAFESRVLAGMTGNCCLAAAFHDGRRRVGTAFAYQGSPSWLFLVVQSASGSGAYRATLVRTDGLRVPLGEVPVSGGRGSWGTTIDTPVAQVGRIVLARPGAGDLVAAFWP</sequence>
<organism evidence="4 5">
    <name type="scientific">Nonomuraea spiralis</name>
    <dbReference type="NCBI Taxonomy" id="46182"/>
    <lineage>
        <taxon>Bacteria</taxon>
        <taxon>Bacillati</taxon>
        <taxon>Actinomycetota</taxon>
        <taxon>Actinomycetes</taxon>
        <taxon>Streptosporangiales</taxon>
        <taxon>Streptosporangiaceae</taxon>
        <taxon>Nonomuraea</taxon>
    </lineage>
</organism>
<keyword evidence="1" id="KW-0805">Transcription regulation</keyword>
<dbReference type="Proteomes" id="UP001589647">
    <property type="component" value="Unassembled WGS sequence"/>
</dbReference>
<evidence type="ECO:0000256" key="1">
    <source>
        <dbReference type="ARBA" id="ARBA00023015"/>
    </source>
</evidence>
<keyword evidence="2" id="KW-0804">Transcription</keyword>
<proteinExistence type="predicted"/>
<feature type="domain" description="Putative zinc-finger" evidence="3">
    <location>
        <begin position="7"/>
        <end position="41"/>
    </location>
</feature>
<protein>
    <submittedName>
        <fullName evidence="4">Zf-HC2 domain-containing protein</fullName>
    </submittedName>
</protein>
<evidence type="ECO:0000313" key="5">
    <source>
        <dbReference type="Proteomes" id="UP001589647"/>
    </source>
</evidence>
<dbReference type="Pfam" id="PF13490">
    <property type="entry name" value="zf-HC2"/>
    <property type="match status" value="1"/>
</dbReference>
<dbReference type="RefSeq" id="WP_189647251.1">
    <property type="nucleotide sequence ID" value="NZ_BMRC01000004.1"/>
</dbReference>
<name>A0ABV5IBN0_9ACTN</name>
<evidence type="ECO:0000313" key="4">
    <source>
        <dbReference type="EMBL" id="MFB9201934.1"/>
    </source>
</evidence>
<dbReference type="InterPro" id="IPR027383">
    <property type="entry name" value="Znf_put"/>
</dbReference>
<dbReference type="Gene3D" id="1.10.10.1320">
    <property type="entry name" value="Anti-sigma factor, zinc-finger domain"/>
    <property type="match status" value="1"/>
</dbReference>
<comment type="caution">
    <text evidence="4">The sequence shown here is derived from an EMBL/GenBank/DDBJ whole genome shotgun (WGS) entry which is preliminary data.</text>
</comment>
<keyword evidence="5" id="KW-1185">Reference proteome</keyword>
<dbReference type="EMBL" id="JBHMEI010000006">
    <property type="protein sequence ID" value="MFB9201934.1"/>
    <property type="molecule type" value="Genomic_DNA"/>
</dbReference>
<evidence type="ECO:0000259" key="3">
    <source>
        <dbReference type="Pfam" id="PF13490"/>
    </source>
</evidence>